<dbReference type="GO" id="GO:0043130">
    <property type="term" value="F:ubiquitin binding"/>
    <property type="evidence" value="ECO:0007669"/>
    <property type="project" value="UniProtKB-UniRule"/>
</dbReference>
<dbReference type="PROSITE" id="PS51495">
    <property type="entry name" value="GLUE"/>
    <property type="match status" value="1"/>
</dbReference>
<dbReference type="Gene3D" id="2.30.29.30">
    <property type="entry name" value="Pleckstrin-homology domain (PH domain)/Phosphotyrosine-binding domain (PTB)"/>
    <property type="match status" value="1"/>
</dbReference>
<evidence type="ECO:0000259" key="4">
    <source>
        <dbReference type="PROSITE" id="PS51495"/>
    </source>
</evidence>
<dbReference type="Pfam" id="PF04157">
    <property type="entry name" value="EAP30"/>
    <property type="match status" value="1"/>
</dbReference>
<keyword evidence="3" id="KW-0963">Cytoplasm</keyword>
<dbReference type="InterPro" id="IPR040608">
    <property type="entry name" value="Snf8/Vps36"/>
</dbReference>
<keyword evidence="3" id="KW-0967">Endosome</keyword>
<dbReference type="WBParaSite" id="TREG1_110970.1">
    <property type="protein sequence ID" value="TREG1_110970.1"/>
    <property type="gene ID" value="TREG1_110970"/>
</dbReference>
<dbReference type="AlphaFoldDB" id="A0AA85IPD3"/>
<evidence type="ECO:0000313" key="5">
    <source>
        <dbReference type="Proteomes" id="UP000050795"/>
    </source>
</evidence>
<comment type="function">
    <text evidence="3">Component of the ESCRT-II complex (endosomal sorting complex required for transport II), which is required for multivesicular body (MVB) formation and sorting of endosomal cargo proteins into MVBs.</text>
</comment>
<organism evidence="5 6">
    <name type="scientific">Trichobilharzia regenti</name>
    <name type="common">Nasal bird schistosome</name>
    <dbReference type="NCBI Taxonomy" id="157069"/>
    <lineage>
        <taxon>Eukaryota</taxon>
        <taxon>Metazoa</taxon>
        <taxon>Spiralia</taxon>
        <taxon>Lophotrochozoa</taxon>
        <taxon>Platyhelminthes</taxon>
        <taxon>Trematoda</taxon>
        <taxon>Digenea</taxon>
        <taxon>Strigeidida</taxon>
        <taxon>Schistosomatoidea</taxon>
        <taxon>Schistosomatidae</taxon>
        <taxon>Trichobilharzia</taxon>
    </lineage>
</organism>
<feature type="domain" description="GLUE N-terminal" evidence="4">
    <location>
        <begin position="11"/>
        <end position="193"/>
    </location>
</feature>
<dbReference type="SUPFAM" id="SSF50729">
    <property type="entry name" value="PH domain-like"/>
    <property type="match status" value="1"/>
</dbReference>
<keyword evidence="3" id="KW-0653">Protein transport</keyword>
<dbReference type="PANTHER" id="PTHR13128">
    <property type="entry name" value="VACUOLAR PROTEIN-SORTING-ASSOCIATED PROTEIN 36"/>
    <property type="match status" value="1"/>
</dbReference>
<dbReference type="InterPro" id="IPR011993">
    <property type="entry name" value="PH-like_dom_sf"/>
</dbReference>
<keyword evidence="5" id="KW-1185">Reference proteome</keyword>
<dbReference type="InterPro" id="IPR037855">
    <property type="entry name" value="Vps36"/>
</dbReference>
<dbReference type="Pfam" id="PF11605">
    <property type="entry name" value="Vps36_ESCRT-II"/>
    <property type="match status" value="1"/>
</dbReference>
<evidence type="ECO:0000256" key="1">
    <source>
        <dbReference type="ARBA" id="ARBA00017953"/>
    </source>
</evidence>
<evidence type="ECO:0000256" key="2">
    <source>
        <dbReference type="ARBA" id="ARBA00030114"/>
    </source>
</evidence>
<name>A0AA85IPD3_TRIRE</name>
<dbReference type="GO" id="GO:0000814">
    <property type="term" value="C:ESCRT II complex"/>
    <property type="evidence" value="ECO:0007669"/>
    <property type="project" value="UniProtKB-UniRule"/>
</dbReference>
<dbReference type="InterPro" id="IPR021648">
    <property type="entry name" value="GLUE_dom"/>
</dbReference>
<accession>A0AA85IPD3</accession>
<dbReference type="GO" id="GO:0032266">
    <property type="term" value="F:phosphatidylinositol-3-phosphate binding"/>
    <property type="evidence" value="ECO:0007669"/>
    <property type="project" value="UniProtKB-UniRule"/>
</dbReference>
<evidence type="ECO:0000313" key="6">
    <source>
        <dbReference type="WBParaSite" id="TREG1_110970.1"/>
    </source>
</evidence>
<reference evidence="5" key="1">
    <citation type="submission" date="2022-06" db="EMBL/GenBank/DDBJ databases">
        <authorList>
            <person name="Berger JAMES D."/>
            <person name="Berger JAMES D."/>
        </authorList>
    </citation>
    <scope>NUCLEOTIDE SEQUENCE [LARGE SCALE GENOMIC DNA]</scope>
</reference>
<comment type="subcellular location">
    <subcellularLocation>
        <location evidence="3">Cytoplasm</location>
    </subcellularLocation>
    <subcellularLocation>
        <location evidence="3">Endosome</location>
    </subcellularLocation>
</comment>
<protein>
    <recommendedName>
        <fullName evidence="1 3">Vacuolar protein-sorting-associated protein 36</fullName>
    </recommendedName>
    <alternativeName>
        <fullName evidence="2 3">ESCRT-II complex subunit VPS36</fullName>
    </alternativeName>
</protein>
<proteinExistence type="inferred from homology"/>
<comment type="subunit">
    <text evidence="3">Component of the endosomal sorting complex required for transport II (ESCRT-II).</text>
</comment>
<evidence type="ECO:0000256" key="3">
    <source>
        <dbReference type="RuleBase" id="RU367095"/>
    </source>
</evidence>
<reference evidence="6" key="2">
    <citation type="submission" date="2023-11" db="UniProtKB">
        <authorList>
            <consortium name="WormBaseParasite"/>
        </authorList>
    </citation>
    <scope>IDENTIFICATION</scope>
</reference>
<dbReference type="GO" id="GO:0043328">
    <property type="term" value="P:protein transport to vacuole involved in ubiquitin-dependent protein catabolic process via the multivesicular body sorting pathway"/>
    <property type="evidence" value="ECO:0007669"/>
    <property type="project" value="UniProtKB-UniRule"/>
</dbReference>
<comment type="similarity">
    <text evidence="3">Belongs to the VPS36 family.</text>
</comment>
<keyword evidence="3" id="KW-0813">Transport</keyword>
<dbReference type="Proteomes" id="UP000050795">
    <property type="component" value="Unassembled WGS sequence"/>
</dbReference>
<dbReference type="GO" id="GO:0031902">
    <property type="term" value="C:late endosome membrane"/>
    <property type="evidence" value="ECO:0007669"/>
    <property type="project" value="UniProtKB-UniRule"/>
</dbReference>
<dbReference type="PANTHER" id="PTHR13128:SF12">
    <property type="entry name" value="VACUOLAR PROTEIN-SORTING-ASSOCIATED PROTEIN 36"/>
    <property type="match status" value="1"/>
</dbReference>
<dbReference type="Gene3D" id="6.10.140.260">
    <property type="match status" value="1"/>
</dbReference>
<sequence length="277" mass="30435">MDRFRWCSDDVENYGSTSLDNINEETIVLQQTGVRLYDGPNRSAFDCGVVKLTTHRLLWFDPLRPDSSSFIALPLAAIISVKLEEGGGLTINRTPKLILRLISVPALQNALISLSNPPKWIEHWCDNVGVGGGGNTGGENAVVNYNYTTAAVVSYSKEDHVKLGFPRAGHHEFLRGLNEVLKVKLWALSLHSDSKSTAKSFGTGGIGAIQRQQAARAVEADYSIAETFEDLNRLMANASEMVKLSRVLARKIRNSKSNEFSANEIAELRSTMLAMVL</sequence>